<protein>
    <submittedName>
        <fullName evidence="2">Uncharacterized protein</fullName>
    </submittedName>
</protein>
<dbReference type="GeneID" id="63843892"/>
<feature type="compositionally biased region" description="Polar residues" evidence="1">
    <location>
        <begin position="1"/>
        <end position="13"/>
    </location>
</feature>
<sequence length="211" mass="23292">MHGAQPRTSTSTMAERRSGHMHHAADMGNNTRRRQGACSFVGLPLMVQLCLQQRATKAVRGDSVVKKVAGRATHAPCGQGRLHTAEGLNASCTHAYTLLCCCPFSTVCSRACCDTNCLICGGIALHCSSVLYLVPIAAQRHSGHRGRRVQGNRKHTVQLAHTLYKLYTRLRRYSYAFSFPSSLRTATARRHPCEQFPPKTPHDCPPLKQLR</sequence>
<evidence type="ECO:0000313" key="3">
    <source>
        <dbReference type="Proteomes" id="UP000800039"/>
    </source>
</evidence>
<dbReference type="AlphaFoldDB" id="A0A9P4GJE4"/>
<proteinExistence type="predicted"/>
<reference evidence="2" key="1">
    <citation type="submission" date="2020-01" db="EMBL/GenBank/DDBJ databases">
        <authorList>
            <consortium name="DOE Joint Genome Institute"/>
            <person name="Haridas S."/>
            <person name="Albert R."/>
            <person name="Binder M."/>
            <person name="Bloem J."/>
            <person name="Labutti K."/>
            <person name="Salamov A."/>
            <person name="Andreopoulos B."/>
            <person name="Baker S.E."/>
            <person name="Barry K."/>
            <person name="Bills G."/>
            <person name="Bluhm B.H."/>
            <person name="Cannon C."/>
            <person name="Castanera R."/>
            <person name="Culley D.E."/>
            <person name="Daum C."/>
            <person name="Ezra D."/>
            <person name="Gonzalez J.B."/>
            <person name="Henrissat B."/>
            <person name="Kuo A."/>
            <person name="Liang C."/>
            <person name="Lipzen A."/>
            <person name="Lutzoni F."/>
            <person name="Magnuson J."/>
            <person name="Mondo S."/>
            <person name="Nolan M."/>
            <person name="Ohm R."/>
            <person name="Pangilinan J."/>
            <person name="Park H.-J."/>
            <person name="Ramirez L."/>
            <person name="Alfaro M."/>
            <person name="Sun H."/>
            <person name="Tritt A."/>
            <person name="Yoshinaga Y."/>
            <person name="Zwiers L.-H."/>
            <person name="Turgeon B.G."/>
            <person name="Goodwin S.B."/>
            <person name="Spatafora J.W."/>
            <person name="Crous P.W."/>
            <person name="Grigoriev I.V."/>
        </authorList>
    </citation>
    <scope>NUCLEOTIDE SEQUENCE</scope>
    <source>
        <strain evidence="2">CBS 394.84</strain>
    </source>
</reference>
<dbReference type="RefSeq" id="XP_040788935.1">
    <property type="nucleotide sequence ID" value="XM_040926640.1"/>
</dbReference>
<evidence type="ECO:0000313" key="2">
    <source>
        <dbReference type="EMBL" id="KAF1846372.1"/>
    </source>
</evidence>
<accession>A0A9P4GJE4</accession>
<comment type="caution">
    <text evidence="2">The sequence shown here is derived from an EMBL/GenBank/DDBJ whole genome shotgun (WGS) entry which is preliminary data.</text>
</comment>
<feature type="region of interest" description="Disordered" evidence="1">
    <location>
        <begin position="1"/>
        <end position="27"/>
    </location>
</feature>
<gene>
    <name evidence="2" type="ORF">K460DRAFT_123852</name>
</gene>
<dbReference type="Proteomes" id="UP000800039">
    <property type="component" value="Unassembled WGS sequence"/>
</dbReference>
<dbReference type="EMBL" id="ML976616">
    <property type="protein sequence ID" value="KAF1846372.1"/>
    <property type="molecule type" value="Genomic_DNA"/>
</dbReference>
<evidence type="ECO:0000256" key="1">
    <source>
        <dbReference type="SAM" id="MobiDB-lite"/>
    </source>
</evidence>
<keyword evidence="3" id="KW-1185">Reference proteome</keyword>
<organism evidence="2 3">
    <name type="scientific">Cucurbitaria berberidis CBS 394.84</name>
    <dbReference type="NCBI Taxonomy" id="1168544"/>
    <lineage>
        <taxon>Eukaryota</taxon>
        <taxon>Fungi</taxon>
        <taxon>Dikarya</taxon>
        <taxon>Ascomycota</taxon>
        <taxon>Pezizomycotina</taxon>
        <taxon>Dothideomycetes</taxon>
        <taxon>Pleosporomycetidae</taxon>
        <taxon>Pleosporales</taxon>
        <taxon>Pleosporineae</taxon>
        <taxon>Cucurbitariaceae</taxon>
        <taxon>Cucurbitaria</taxon>
    </lineage>
</organism>
<feature type="region of interest" description="Disordered" evidence="1">
    <location>
        <begin position="192"/>
        <end position="211"/>
    </location>
</feature>
<name>A0A9P4GJE4_9PLEO</name>